<proteinExistence type="predicted"/>
<name>A0A2M8KRF7_9BACT</name>
<dbReference type="EMBL" id="PFED01000191">
    <property type="protein sequence ID" value="PJE62497.1"/>
    <property type="molecule type" value="Genomic_DNA"/>
</dbReference>
<dbReference type="AlphaFoldDB" id="A0A2M8KRF7"/>
<protein>
    <submittedName>
        <fullName evidence="2">Uncharacterized protein</fullName>
    </submittedName>
</protein>
<feature type="transmembrane region" description="Helical" evidence="1">
    <location>
        <begin position="46"/>
        <end position="67"/>
    </location>
</feature>
<accession>A0A2M8KRF7</accession>
<evidence type="ECO:0000256" key="1">
    <source>
        <dbReference type="SAM" id="Phobius"/>
    </source>
</evidence>
<gene>
    <name evidence="2" type="ORF">COU88_04685</name>
</gene>
<evidence type="ECO:0000313" key="3">
    <source>
        <dbReference type="Proteomes" id="UP000229554"/>
    </source>
</evidence>
<keyword evidence="1" id="KW-0472">Membrane</keyword>
<reference evidence="3" key="1">
    <citation type="submission" date="2017-09" db="EMBL/GenBank/DDBJ databases">
        <title>Depth-based differentiation of microbial function through sediment-hosted aquifers and enrichment of novel symbionts in the deep terrestrial subsurface.</title>
        <authorList>
            <person name="Probst A.J."/>
            <person name="Ladd B."/>
            <person name="Jarett J.K."/>
            <person name="Geller-Mcgrath D.E."/>
            <person name="Sieber C.M.K."/>
            <person name="Emerson J.B."/>
            <person name="Anantharaman K."/>
            <person name="Thomas B.C."/>
            <person name="Malmstrom R."/>
            <person name="Stieglmeier M."/>
            <person name="Klingl A."/>
            <person name="Woyke T."/>
            <person name="Ryan C.M."/>
            <person name="Banfield J.F."/>
        </authorList>
    </citation>
    <scope>NUCLEOTIDE SEQUENCE [LARGE SCALE GENOMIC DNA]</scope>
</reference>
<comment type="caution">
    <text evidence="2">The sequence shown here is derived from an EMBL/GenBank/DDBJ whole genome shotgun (WGS) entry which is preliminary data.</text>
</comment>
<sequence>TGFSEREKSQTSLFKFKKFLFIPLSIVLIWPIYSSAILMVKNRNVLYLLHVFFSLYTAITIVIYFALRLLKIKPVLTHYGD</sequence>
<evidence type="ECO:0000313" key="2">
    <source>
        <dbReference type="EMBL" id="PJE62497.1"/>
    </source>
</evidence>
<feature type="transmembrane region" description="Helical" evidence="1">
    <location>
        <begin position="20"/>
        <end position="40"/>
    </location>
</feature>
<keyword evidence="1" id="KW-0812">Transmembrane</keyword>
<keyword evidence="1" id="KW-1133">Transmembrane helix</keyword>
<dbReference type="Proteomes" id="UP000229554">
    <property type="component" value="Unassembled WGS sequence"/>
</dbReference>
<organism evidence="2 3">
    <name type="scientific">Candidatus Roizmanbacteria bacterium CG10_big_fil_rev_8_21_14_0_10_39_6</name>
    <dbReference type="NCBI Taxonomy" id="1974853"/>
    <lineage>
        <taxon>Bacteria</taxon>
        <taxon>Candidatus Roizmaniibacteriota</taxon>
    </lineage>
</organism>
<feature type="non-terminal residue" evidence="2">
    <location>
        <position position="1"/>
    </location>
</feature>